<feature type="transmembrane region" description="Helical" evidence="1">
    <location>
        <begin position="575"/>
        <end position="608"/>
    </location>
</feature>
<feature type="domain" description="TRAP C4-dicarboxylate transport system permease DctM subunit" evidence="2">
    <location>
        <begin position="105"/>
        <end position="543"/>
    </location>
</feature>
<dbReference type="PATRIC" id="fig|1297617.4.peg.618"/>
<feature type="transmembrane region" description="Helical" evidence="1">
    <location>
        <begin position="63"/>
        <end position="82"/>
    </location>
</feature>
<sequence length="621" mass="66007">MGIKCNKKPVITVVAVIWCIFQLYIGFFGVLAPMEQRPIHVAFALILTYLTKPISKKLDSEKLYIDQIIAVILSVVFAVYMYTHAMELSLNIGMYTQFEVILAAIVLILVIEACRRLTGVGLIAIGIVFLIYAYVGPYMPDAIRHPGASLTKIFTFSALTTESIFGTCIDCCVTFIFLFVLYAKLLEKTGGGQVFIDVACSLVGHVRGGPAKVAVVASGLFGSISGSAVANVVGTGTFTIPLMKRTGYRAEFAGAVEAVASSGGQFMPPIMGASAFLIAEIVGIPYWTVAACAAVPAILYYLAVFFMVDFEAGKTGLTGMNKAELPRTRDVLKKGWPSLVSPVVLIVLLAGLQWSPAKSAVWSIAIAFVICMLHKDTRMKPKQIIETMTEGAVGALETTVACAAVGIVVGSITLTGLALKLSSLLITASGGNLVILMVLTMIACVIMGMGLPTVACYVVLASMVAPALIKMDVVPIAAHLFIFYFGIISAITPPVALASMVGAGIAKADFVKCSLQALKLGLSAFILPFMFVMNPALILQGNVLEVLQCIFTATVGILSMSITLEGFFLEKLPVWQRVIFGVAAITLIIPETITDIIGLAIFIVAVLLQVATRKKKKAALA</sequence>
<feature type="transmembrane region" description="Helical" evidence="1">
    <location>
        <begin position="164"/>
        <end position="183"/>
    </location>
</feature>
<dbReference type="STRING" id="1297617.IB211_00609"/>
<dbReference type="eggNOG" id="COG4666">
    <property type="taxonomic scope" value="Bacteria"/>
</dbReference>
<feature type="transmembrane region" description="Helical" evidence="1">
    <location>
        <begin position="12"/>
        <end position="32"/>
    </location>
</feature>
<feature type="transmembrane region" description="Helical" evidence="1">
    <location>
        <begin position="88"/>
        <end position="110"/>
    </location>
</feature>
<reference evidence="4" key="2">
    <citation type="submission" date="2015-04" db="EMBL/GenBank/DDBJ databases">
        <title>A butyrogenic pathway from the amino acid lysine in a human gut commensal.</title>
        <authorList>
            <person name="de Vos W.M."/>
            <person name="Bui N.T.P."/>
            <person name="Plugge C.M."/>
            <person name="Ritari J."/>
        </authorList>
    </citation>
    <scope>NUCLEOTIDE SEQUENCE [LARGE SCALE GENOMIC DNA]</scope>
    <source>
        <strain evidence="4">AF211</strain>
    </source>
</reference>
<feature type="transmembrane region" description="Helical" evidence="1">
    <location>
        <begin position="546"/>
        <end position="569"/>
    </location>
</feature>
<proteinExistence type="predicted"/>
<dbReference type="AlphaFoldDB" id="A0A0S2W0Y0"/>
<dbReference type="InterPro" id="IPR011853">
    <property type="entry name" value="TRAP_DctM-Dct_fused"/>
</dbReference>
<evidence type="ECO:0000313" key="3">
    <source>
        <dbReference type="EMBL" id="ALP93004.1"/>
    </source>
</evidence>
<keyword evidence="1" id="KW-0472">Membrane</keyword>
<feature type="transmembrane region" description="Helical" evidence="1">
    <location>
        <begin position="517"/>
        <end position="539"/>
    </location>
</feature>
<dbReference type="Proteomes" id="UP000064844">
    <property type="component" value="Chromosome"/>
</dbReference>
<evidence type="ECO:0000256" key="1">
    <source>
        <dbReference type="SAM" id="Phobius"/>
    </source>
</evidence>
<dbReference type="EMBL" id="CP011307">
    <property type="protein sequence ID" value="ALP93004.1"/>
    <property type="molecule type" value="Genomic_DNA"/>
</dbReference>
<accession>A0A0S2W0Y0</accession>
<dbReference type="InterPro" id="IPR010656">
    <property type="entry name" value="DctM"/>
</dbReference>
<keyword evidence="1" id="KW-1133">Transmembrane helix</keyword>
<keyword evidence="1" id="KW-0812">Transmembrane</keyword>
<evidence type="ECO:0000313" key="4">
    <source>
        <dbReference type="Proteomes" id="UP000064844"/>
    </source>
</evidence>
<feature type="transmembrane region" description="Helical" evidence="1">
    <location>
        <begin position="284"/>
        <end position="308"/>
    </location>
</feature>
<feature type="transmembrane region" description="Helical" evidence="1">
    <location>
        <begin position="336"/>
        <end position="354"/>
    </location>
</feature>
<feature type="transmembrane region" description="Helical" evidence="1">
    <location>
        <begin position="398"/>
        <end position="421"/>
    </location>
</feature>
<dbReference type="PANTHER" id="PTHR43849:SF2">
    <property type="entry name" value="BLL3936 PROTEIN"/>
    <property type="match status" value="1"/>
</dbReference>
<keyword evidence="4" id="KW-1185">Reference proteome</keyword>
<feature type="transmembrane region" description="Helical" evidence="1">
    <location>
        <begin position="360"/>
        <end position="377"/>
    </location>
</feature>
<name>A0A0S2W0Y0_9FIRM</name>
<reference evidence="3 4" key="1">
    <citation type="journal article" date="2015" name="Nat. Commun.">
        <title>Production of butyrate from lysine and the Amadori product fructoselysine by a human gut commensal.</title>
        <authorList>
            <person name="Bui T.P."/>
            <person name="Ritari J."/>
            <person name="Boeren S."/>
            <person name="de Waard P."/>
            <person name="Plugge C.M."/>
            <person name="de Vos W.M."/>
        </authorList>
    </citation>
    <scope>NUCLEOTIDE SEQUENCE [LARGE SCALE GENOMIC DNA]</scope>
    <source>
        <strain evidence="3 4">AF211</strain>
    </source>
</reference>
<protein>
    <submittedName>
        <fullName evidence="3">TRAP-type uncharacterized transport system, fused permease component</fullName>
    </submittedName>
</protein>
<dbReference type="KEGG" id="ibu:IB211_00609"/>
<feature type="transmembrane region" description="Helical" evidence="1">
    <location>
        <begin position="117"/>
        <end position="135"/>
    </location>
</feature>
<organism evidence="3 4">
    <name type="scientific">Intestinimonas butyriciproducens</name>
    <dbReference type="NCBI Taxonomy" id="1297617"/>
    <lineage>
        <taxon>Bacteria</taxon>
        <taxon>Bacillati</taxon>
        <taxon>Bacillota</taxon>
        <taxon>Clostridia</taxon>
        <taxon>Eubacteriales</taxon>
        <taxon>Intestinimonas</taxon>
    </lineage>
</organism>
<dbReference type="Pfam" id="PF06808">
    <property type="entry name" value="DctM"/>
    <property type="match status" value="1"/>
</dbReference>
<feature type="transmembrane region" description="Helical" evidence="1">
    <location>
        <begin position="481"/>
        <end position="505"/>
    </location>
</feature>
<dbReference type="NCBIfam" id="TIGR02123">
    <property type="entry name" value="TRAP_fused"/>
    <property type="match status" value="1"/>
</dbReference>
<evidence type="ECO:0000259" key="2">
    <source>
        <dbReference type="Pfam" id="PF06808"/>
    </source>
</evidence>
<gene>
    <name evidence="3" type="ORF">IB211_00609</name>
</gene>
<dbReference type="RefSeq" id="WP_058117052.1">
    <property type="nucleotide sequence ID" value="NZ_CP011307.1"/>
</dbReference>
<feature type="transmembrane region" description="Helical" evidence="1">
    <location>
        <begin position="433"/>
        <end position="460"/>
    </location>
</feature>
<dbReference type="PANTHER" id="PTHR43849">
    <property type="entry name" value="BLL3936 PROTEIN"/>
    <property type="match status" value="1"/>
</dbReference>